<evidence type="ECO:0000313" key="4">
    <source>
        <dbReference type="Proteomes" id="UP000434052"/>
    </source>
</evidence>
<proteinExistence type="predicted"/>
<dbReference type="EMBL" id="QMIF01000003">
    <property type="protein sequence ID" value="TVM35035.1"/>
    <property type="molecule type" value="Genomic_DNA"/>
</dbReference>
<dbReference type="GO" id="GO:0004622">
    <property type="term" value="F:phosphatidylcholine lysophospholipase activity"/>
    <property type="evidence" value="ECO:0007669"/>
    <property type="project" value="TreeGrafter"/>
</dbReference>
<dbReference type="InterPro" id="IPR036514">
    <property type="entry name" value="SGNH_hydro_sf"/>
</dbReference>
<dbReference type="Proteomes" id="UP000434052">
    <property type="component" value="Unassembled WGS sequence"/>
</dbReference>
<evidence type="ECO:0000313" key="3">
    <source>
        <dbReference type="EMBL" id="TVM35035.1"/>
    </source>
</evidence>
<dbReference type="OrthoDB" id="9794725at2"/>
<keyword evidence="5" id="KW-1185">Reference proteome</keyword>
<name>A0A6P1ZJU9_9BACT</name>
<evidence type="ECO:0000259" key="1">
    <source>
        <dbReference type="Pfam" id="PF13472"/>
    </source>
</evidence>
<reference evidence="3 4" key="1">
    <citation type="submission" date="2018-06" db="EMBL/GenBank/DDBJ databases">
        <title>Complete genome of Desulfovibrio marinus P48SEP.</title>
        <authorList>
            <person name="Crispim J.S."/>
            <person name="Vidigal P.M.P."/>
            <person name="Silva L.C.F."/>
            <person name="Araujo L.C."/>
            <person name="Laguardia C.N."/>
            <person name="Dias R.S."/>
            <person name="Sousa M.P."/>
            <person name="Paula S.O."/>
            <person name="Silva C."/>
        </authorList>
    </citation>
    <scope>NUCLEOTIDE SEQUENCE [LARGE SCALE GENOMIC DNA]</scope>
    <source>
        <strain evidence="3 4">P48SEP</strain>
    </source>
</reference>
<dbReference type="PANTHER" id="PTHR30383:SF5">
    <property type="entry name" value="SGNH HYDROLASE-TYPE ESTERASE DOMAIN-CONTAINING PROTEIN"/>
    <property type="match status" value="1"/>
</dbReference>
<accession>A0A6P1ZJU9</accession>
<evidence type="ECO:0000313" key="5">
    <source>
        <dbReference type="Proteomes" id="UP000503251"/>
    </source>
</evidence>
<dbReference type="InterPro" id="IPR013830">
    <property type="entry name" value="SGNH_hydro"/>
</dbReference>
<feature type="domain" description="SGNH hydrolase-type esterase" evidence="1">
    <location>
        <begin position="75"/>
        <end position="235"/>
    </location>
</feature>
<reference evidence="2 5" key="2">
    <citation type="submission" date="2019-04" db="EMBL/GenBank/DDBJ databases">
        <title>Isolation and culture of sulfate reducing bacteria from the cold seep of the South China Sea.</title>
        <authorList>
            <person name="Sun C."/>
            <person name="Liu R."/>
        </authorList>
    </citation>
    <scope>NUCLEOTIDE SEQUENCE [LARGE SCALE GENOMIC DNA]</scope>
    <source>
        <strain evidence="2 5">CS1</strain>
    </source>
</reference>
<evidence type="ECO:0000313" key="2">
    <source>
        <dbReference type="EMBL" id="QJT08139.1"/>
    </source>
</evidence>
<dbReference type="PANTHER" id="PTHR30383">
    <property type="entry name" value="THIOESTERASE 1/PROTEASE 1/LYSOPHOSPHOLIPASE L1"/>
    <property type="match status" value="1"/>
</dbReference>
<dbReference type="SUPFAM" id="SSF52266">
    <property type="entry name" value="SGNH hydrolase"/>
    <property type="match status" value="1"/>
</dbReference>
<gene>
    <name evidence="3" type="ORF">DQK91_06435</name>
    <name evidence="2" type="ORF">E8L03_04020</name>
</gene>
<dbReference type="Gene3D" id="3.40.50.1110">
    <property type="entry name" value="SGNH hydrolase"/>
    <property type="match status" value="1"/>
</dbReference>
<protein>
    <recommendedName>
        <fullName evidence="1">SGNH hydrolase-type esterase domain-containing protein</fullName>
    </recommendedName>
</protein>
<organism evidence="3 4">
    <name type="scientific">Oceanidesulfovibrio marinus</name>
    <dbReference type="NCBI Taxonomy" id="370038"/>
    <lineage>
        <taxon>Bacteria</taxon>
        <taxon>Pseudomonadati</taxon>
        <taxon>Thermodesulfobacteriota</taxon>
        <taxon>Desulfovibrionia</taxon>
        <taxon>Desulfovibrionales</taxon>
        <taxon>Desulfovibrionaceae</taxon>
        <taxon>Oceanidesulfovibrio</taxon>
    </lineage>
</organism>
<dbReference type="Pfam" id="PF13472">
    <property type="entry name" value="Lipase_GDSL_2"/>
    <property type="match status" value="1"/>
</dbReference>
<sequence length="244" mass="27741">MSPTSFSLCFPAPRAYRLFMPLGKILSTVVLLCAVVLFSATTSAAKNIPPFMPSHHYLVRVVLFAQDTRRGGTVFLGDSITEGWLVFPEFAKHGLRNRGIGGDTTFGVLMRLNELVLEKPDKIFILLGVNDIIRDQFHGLVQRYEYIVNTLELALPDTKIYMQSLLPVNWEDFPRITEYVNNDKIRDVNKRLKRLADQSGLEFIDLAPHFEDDNGNLKKALSLDGLHINQKGYAVWYDLIKDKL</sequence>
<dbReference type="Proteomes" id="UP000503251">
    <property type="component" value="Chromosome"/>
</dbReference>
<dbReference type="EMBL" id="CP039543">
    <property type="protein sequence ID" value="QJT08139.1"/>
    <property type="molecule type" value="Genomic_DNA"/>
</dbReference>
<dbReference type="AlphaFoldDB" id="A0A6P1ZJU9"/>
<dbReference type="InterPro" id="IPR051532">
    <property type="entry name" value="Ester_Hydrolysis_Enzymes"/>
</dbReference>